<dbReference type="PANTHER" id="PTHR30026:SF20">
    <property type="entry name" value="OUTER MEMBRANE PROTEIN TOLC"/>
    <property type="match status" value="1"/>
</dbReference>
<evidence type="ECO:0000256" key="7">
    <source>
        <dbReference type="ARBA" id="ARBA00023237"/>
    </source>
</evidence>
<dbReference type="RefSeq" id="WP_191041844.1">
    <property type="nucleotide sequence ID" value="NZ_JACXAA010000011.1"/>
</dbReference>
<comment type="caution">
    <text evidence="9">The sequence shown here is derived from an EMBL/GenBank/DDBJ whole genome shotgun (WGS) entry which is preliminary data.</text>
</comment>
<keyword evidence="3" id="KW-0813">Transport</keyword>
<name>A0A927B6J5_9BACT</name>
<evidence type="ECO:0000256" key="5">
    <source>
        <dbReference type="ARBA" id="ARBA00022692"/>
    </source>
</evidence>
<dbReference type="SUPFAM" id="SSF56954">
    <property type="entry name" value="Outer membrane efflux proteins (OEP)"/>
    <property type="match status" value="1"/>
</dbReference>
<gene>
    <name evidence="9" type="ORF">IC230_25220</name>
</gene>
<evidence type="ECO:0000256" key="8">
    <source>
        <dbReference type="SAM" id="MobiDB-lite"/>
    </source>
</evidence>
<evidence type="ECO:0000313" key="9">
    <source>
        <dbReference type="EMBL" id="MBD2756223.1"/>
    </source>
</evidence>
<dbReference type="PANTHER" id="PTHR30026">
    <property type="entry name" value="OUTER MEMBRANE PROTEIN TOLC"/>
    <property type="match status" value="1"/>
</dbReference>
<dbReference type="GO" id="GO:0009279">
    <property type="term" value="C:cell outer membrane"/>
    <property type="evidence" value="ECO:0007669"/>
    <property type="project" value="UniProtKB-SubCell"/>
</dbReference>
<organism evidence="9 10">
    <name type="scientific">Spirosoma validum</name>
    <dbReference type="NCBI Taxonomy" id="2771355"/>
    <lineage>
        <taxon>Bacteria</taxon>
        <taxon>Pseudomonadati</taxon>
        <taxon>Bacteroidota</taxon>
        <taxon>Cytophagia</taxon>
        <taxon>Cytophagales</taxon>
        <taxon>Cytophagaceae</taxon>
        <taxon>Spirosoma</taxon>
    </lineage>
</organism>
<dbReference type="InterPro" id="IPR051906">
    <property type="entry name" value="TolC-like"/>
</dbReference>
<keyword evidence="7" id="KW-0998">Cell outer membrane</keyword>
<accession>A0A927B6J5</accession>
<evidence type="ECO:0000256" key="4">
    <source>
        <dbReference type="ARBA" id="ARBA00022452"/>
    </source>
</evidence>
<dbReference type="Gene3D" id="1.20.1600.10">
    <property type="entry name" value="Outer membrane efflux proteins (OEP)"/>
    <property type="match status" value="1"/>
</dbReference>
<keyword evidence="5" id="KW-0812">Transmembrane</keyword>
<comment type="similarity">
    <text evidence="2">Belongs to the outer membrane factor (OMF) (TC 1.B.17) family.</text>
</comment>
<dbReference type="GO" id="GO:0015288">
    <property type="term" value="F:porin activity"/>
    <property type="evidence" value="ECO:0007669"/>
    <property type="project" value="TreeGrafter"/>
</dbReference>
<keyword evidence="6" id="KW-0472">Membrane</keyword>
<dbReference type="GO" id="GO:0015562">
    <property type="term" value="F:efflux transmembrane transporter activity"/>
    <property type="evidence" value="ECO:0007669"/>
    <property type="project" value="InterPro"/>
</dbReference>
<dbReference type="AlphaFoldDB" id="A0A927B6J5"/>
<keyword evidence="10" id="KW-1185">Reference proteome</keyword>
<dbReference type="Proteomes" id="UP000653797">
    <property type="component" value="Unassembled WGS sequence"/>
</dbReference>
<evidence type="ECO:0000313" key="10">
    <source>
        <dbReference type="Proteomes" id="UP000653797"/>
    </source>
</evidence>
<dbReference type="EMBL" id="JACXAA010000011">
    <property type="protein sequence ID" value="MBD2756223.1"/>
    <property type="molecule type" value="Genomic_DNA"/>
</dbReference>
<protein>
    <submittedName>
        <fullName evidence="9">TolC family protein</fullName>
    </submittedName>
</protein>
<dbReference type="Pfam" id="PF02321">
    <property type="entry name" value="OEP"/>
    <property type="match status" value="1"/>
</dbReference>
<comment type="subcellular location">
    <subcellularLocation>
        <location evidence="1">Cell outer membrane</location>
    </subcellularLocation>
</comment>
<sequence length="288" mass="32239">MAPGIISSGNGQGVLQSGAKASLPATNSIVETPSDTFLLDFNKDIVDQILPFDSLYQLAVKNSPVLKFERANGEAEKANYNFSKIVVLKNVYPFLNYSNGTQSLASNGTLVSDLSQIINGYRYGINVQIPFDELIGRKSKMRQAAATYRAVVARREIEELNLKREMIKVYQDMLTSQRILRVRYRDEQTSGMAFQVAEVELKQGKIEPRELAQISNFYAQAKSATEYQSGEFLKHFYDLQALIGVPIQYLQMSTKVVPILPQSEQMPVNVLPSSSKPELKKSESKKKP</sequence>
<dbReference type="GO" id="GO:1990281">
    <property type="term" value="C:efflux pump complex"/>
    <property type="evidence" value="ECO:0007669"/>
    <property type="project" value="TreeGrafter"/>
</dbReference>
<proteinExistence type="inferred from homology"/>
<reference evidence="9" key="1">
    <citation type="submission" date="2020-09" db="EMBL/GenBank/DDBJ databases">
        <authorList>
            <person name="Kim M.K."/>
        </authorList>
    </citation>
    <scope>NUCLEOTIDE SEQUENCE</scope>
    <source>
        <strain evidence="9">BT704</strain>
    </source>
</reference>
<dbReference type="InterPro" id="IPR003423">
    <property type="entry name" value="OMP_efflux"/>
</dbReference>
<evidence type="ECO:0000256" key="3">
    <source>
        <dbReference type="ARBA" id="ARBA00022448"/>
    </source>
</evidence>
<evidence type="ECO:0000256" key="2">
    <source>
        <dbReference type="ARBA" id="ARBA00007613"/>
    </source>
</evidence>
<feature type="region of interest" description="Disordered" evidence="8">
    <location>
        <begin position="267"/>
        <end position="288"/>
    </location>
</feature>
<keyword evidence="4" id="KW-1134">Transmembrane beta strand</keyword>
<evidence type="ECO:0000256" key="6">
    <source>
        <dbReference type="ARBA" id="ARBA00023136"/>
    </source>
</evidence>
<evidence type="ECO:0000256" key="1">
    <source>
        <dbReference type="ARBA" id="ARBA00004442"/>
    </source>
</evidence>